<evidence type="ECO:0000256" key="1">
    <source>
        <dbReference type="ARBA" id="ARBA00005567"/>
    </source>
</evidence>
<dbReference type="PROSITE" id="PS51228">
    <property type="entry name" value="ACB_2"/>
    <property type="match status" value="1"/>
</dbReference>
<dbReference type="EMBL" id="JALJOR010000002">
    <property type="protein sequence ID" value="KAK9823435.1"/>
    <property type="molecule type" value="Genomic_DNA"/>
</dbReference>
<dbReference type="Pfam" id="PF00887">
    <property type="entry name" value="ACBP"/>
    <property type="match status" value="1"/>
</dbReference>
<dbReference type="InterPro" id="IPR036770">
    <property type="entry name" value="Ankyrin_rpt-contain_sf"/>
</dbReference>
<name>A0AAW1QPL9_9CHLO</name>
<dbReference type="SUPFAM" id="SSF48403">
    <property type="entry name" value="Ankyrin repeat"/>
    <property type="match status" value="1"/>
</dbReference>
<dbReference type="InterPro" id="IPR035984">
    <property type="entry name" value="Acyl-CoA-binding_sf"/>
</dbReference>
<dbReference type="PROSITE" id="PS50297">
    <property type="entry name" value="ANK_REP_REGION"/>
    <property type="match status" value="2"/>
</dbReference>
<dbReference type="PROSITE" id="PS50088">
    <property type="entry name" value="ANK_REPEAT"/>
    <property type="match status" value="2"/>
</dbReference>
<dbReference type="SUPFAM" id="SSF47027">
    <property type="entry name" value="Acyl-CoA binding protein"/>
    <property type="match status" value="1"/>
</dbReference>
<keyword evidence="3 5" id="KW-0040">ANK repeat</keyword>
<dbReference type="PRINTS" id="PR00689">
    <property type="entry name" value="ACOABINDINGP"/>
</dbReference>
<dbReference type="Gene3D" id="1.20.80.10">
    <property type="match status" value="1"/>
</dbReference>
<dbReference type="GO" id="GO:0000062">
    <property type="term" value="F:fatty-acyl-CoA binding"/>
    <property type="evidence" value="ECO:0007669"/>
    <property type="project" value="InterPro"/>
</dbReference>
<dbReference type="PANTHER" id="PTHR24119:SF0">
    <property type="entry name" value="ACYL-COA-BINDING DOMAIN-CONTAINING PROTEIN 6"/>
    <property type="match status" value="1"/>
</dbReference>
<dbReference type="InterPro" id="IPR014352">
    <property type="entry name" value="FERM/acyl-CoA-bd_prot_sf"/>
</dbReference>
<dbReference type="Pfam" id="PF12796">
    <property type="entry name" value="Ank_2"/>
    <property type="match status" value="1"/>
</dbReference>
<evidence type="ECO:0000256" key="2">
    <source>
        <dbReference type="ARBA" id="ARBA00022737"/>
    </source>
</evidence>
<evidence type="ECO:0000256" key="5">
    <source>
        <dbReference type="PROSITE-ProRule" id="PRU00023"/>
    </source>
</evidence>
<dbReference type="PRINTS" id="PR01415">
    <property type="entry name" value="ANKYRIN"/>
</dbReference>
<sequence>MAALPGDGAEDLEELFEAAAAYVAAVAGGDSLTTETKLSLYGFYKQATCGPCDLQRPSFFDRKGRAKWAAWADLGNMSAPEAQAKYIALLTEASPEFLQQLQSDVQPKQKQAMGPVFSSLANEEPDSAGGGMAAESLHMRANEGDLAGVGSCLASGADIDGRDQEGCTALHWAADRGHLEVVEYLLDHGADVNARDYDGQTPLHYGALCENRQVCERLLRAGADASIQDSSGDTAAVAAPESWGEVWEVPQAQ</sequence>
<evidence type="ECO:0000313" key="7">
    <source>
        <dbReference type="EMBL" id="KAK9823435.1"/>
    </source>
</evidence>
<feature type="domain" description="ACB" evidence="6">
    <location>
        <begin position="12"/>
        <end position="99"/>
    </location>
</feature>
<keyword evidence="2" id="KW-0677">Repeat</keyword>
<reference evidence="7 8" key="1">
    <citation type="journal article" date="2024" name="Nat. Commun.">
        <title>Phylogenomics reveals the evolutionary origins of lichenization in chlorophyte algae.</title>
        <authorList>
            <person name="Puginier C."/>
            <person name="Libourel C."/>
            <person name="Otte J."/>
            <person name="Skaloud P."/>
            <person name="Haon M."/>
            <person name="Grisel S."/>
            <person name="Petersen M."/>
            <person name="Berrin J.G."/>
            <person name="Delaux P.M."/>
            <person name="Dal Grande F."/>
            <person name="Keller J."/>
        </authorList>
    </citation>
    <scope>NUCLEOTIDE SEQUENCE [LARGE SCALE GENOMIC DNA]</scope>
    <source>
        <strain evidence="7 8">SAG 2043</strain>
    </source>
</reference>
<proteinExistence type="inferred from homology"/>
<gene>
    <name evidence="7" type="ORF">WJX72_002723</name>
</gene>
<evidence type="ECO:0000256" key="3">
    <source>
        <dbReference type="ARBA" id="ARBA00023043"/>
    </source>
</evidence>
<evidence type="ECO:0000256" key="4">
    <source>
        <dbReference type="ARBA" id="ARBA00023121"/>
    </source>
</evidence>
<dbReference type="InterPro" id="IPR022408">
    <property type="entry name" value="Acyl-CoA-binding_prot_CS"/>
</dbReference>
<keyword evidence="4" id="KW-0446">Lipid-binding</keyword>
<keyword evidence="8" id="KW-1185">Reference proteome</keyword>
<protein>
    <recommendedName>
        <fullName evidence="6">ACB domain-containing protein</fullName>
    </recommendedName>
</protein>
<evidence type="ECO:0000313" key="8">
    <source>
        <dbReference type="Proteomes" id="UP001489004"/>
    </source>
</evidence>
<feature type="repeat" description="ANK" evidence="5">
    <location>
        <begin position="165"/>
        <end position="197"/>
    </location>
</feature>
<evidence type="ECO:0000259" key="6">
    <source>
        <dbReference type="PROSITE" id="PS51228"/>
    </source>
</evidence>
<feature type="repeat" description="ANK" evidence="5">
    <location>
        <begin position="198"/>
        <end position="230"/>
    </location>
</feature>
<dbReference type="PROSITE" id="PS00880">
    <property type="entry name" value="ACB_1"/>
    <property type="match status" value="1"/>
</dbReference>
<dbReference type="InterPro" id="IPR002110">
    <property type="entry name" value="Ankyrin_rpt"/>
</dbReference>
<comment type="similarity">
    <text evidence="1">Belongs to the ACBP family.</text>
</comment>
<comment type="caution">
    <text evidence="7">The sequence shown here is derived from an EMBL/GenBank/DDBJ whole genome shotgun (WGS) entry which is preliminary data.</text>
</comment>
<dbReference type="InterPro" id="IPR000582">
    <property type="entry name" value="Acyl-CoA-binding_protein"/>
</dbReference>
<dbReference type="AlphaFoldDB" id="A0AAW1QPL9"/>
<dbReference type="Proteomes" id="UP001489004">
    <property type="component" value="Unassembled WGS sequence"/>
</dbReference>
<organism evidence="7 8">
    <name type="scientific">[Myrmecia] bisecta</name>
    <dbReference type="NCBI Taxonomy" id="41462"/>
    <lineage>
        <taxon>Eukaryota</taxon>
        <taxon>Viridiplantae</taxon>
        <taxon>Chlorophyta</taxon>
        <taxon>core chlorophytes</taxon>
        <taxon>Trebouxiophyceae</taxon>
        <taxon>Trebouxiales</taxon>
        <taxon>Trebouxiaceae</taxon>
        <taxon>Myrmecia</taxon>
    </lineage>
</organism>
<accession>A0AAW1QPL9</accession>
<dbReference type="SMART" id="SM00248">
    <property type="entry name" value="ANK"/>
    <property type="match status" value="2"/>
</dbReference>
<dbReference type="Gene3D" id="1.25.40.20">
    <property type="entry name" value="Ankyrin repeat-containing domain"/>
    <property type="match status" value="2"/>
</dbReference>
<dbReference type="PANTHER" id="PTHR24119">
    <property type="entry name" value="ACYL-COA-BINDING DOMAIN-CONTAINING PROTEIN 6"/>
    <property type="match status" value="1"/>
</dbReference>